<dbReference type="EMBL" id="LT629772">
    <property type="protein sequence ID" value="SDT47600.1"/>
    <property type="molecule type" value="Genomic_DNA"/>
</dbReference>
<evidence type="ECO:0000256" key="2">
    <source>
        <dbReference type="ARBA" id="ARBA00023015"/>
    </source>
</evidence>
<dbReference type="OrthoDB" id="8479143at2"/>
<dbReference type="Gene3D" id="3.30.450.40">
    <property type="match status" value="1"/>
</dbReference>
<keyword evidence="3 9" id="KW-0238">DNA-binding</keyword>
<dbReference type="InterPro" id="IPR014757">
    <property type="entry name" value="Tscrpt_reg_IclR_C"/>
</dbReference>
<dbReference type="InterPro" id="IPR050707">
    <property type="entry name" value="HTH_MetabolicPath_Reg"/>
</dbReference>
<comment type="function">
    <text evidence="5">May be an activator protein for the gylABX operon.</text>
</comment>
<dbReference type="STRING" id="630515.SAMN04489812_6097"/>
<dbReference type="AlphaFoldDB" id="A0A1H2ANS9"/>
<dbReference type="PANTHER" id="PTHR30136:SF2">
    <property type="entry name" value="TRANSCRIPTIONAL REGULATOR ICLR"/>
    <property type="match status" value="1"/>
</dbReference>
<dbReference type="PROSITE" id="PS51078">
    <property type="entry name" value="ICLR_ED"/>
    <property type="match status" value="1"/>
</dbReference>
<dbReference type="InterPro" id="IPR029016">
    <property type="entry name" value="GAF-like_dom_sf"/>
</dbReference>
<feature type="domain" description="HTH iclR-type" evidence="7">
    <location>
        <begin position="5"/>
        <end position="67"/>
    </location>
</feature>
<sequence>MARLTPAVLRSLDILELFLERHEGMTKAEIVAVTGIPRSSVHELLATLVDRDYLRLDPATGRYRLGVKVFRLGNSFGDQLDLRVIADRAARTLSSEIDETVNVGVLDGLQVIYLSKVDSDRAVRLVSRMGGTLPASCTAVGKALLAYASPSTIAALRSGPLARLTDRSITDQTLLDEDLARTRDRGTSYESGESTPDVTCVGAPVRDHTGAVVASMSISVPDLRWPHRSEGDWRRLIKDAAEAMSAELGRS</sequence>
<evidence type="ECO:0000256" key="5">
    <source>
        <dbReference type="ARBA" id="ARBA00058938"/>
    </source>
</evidence>
<dbReference type="Pfam" id="PF09339">
    <property type="entry name" value="HTH_IclR"/>
    <property type="match status" value="1"/>
</dbReference>
<dbReference type="GO" id="GO:0045892">
    <property type="term" value="P:negative regulation of DNA-templated transcription"/>
    <property type="evidence" value="ECO:0007669"/>
    <property type="project" value="TreeGrafter"/>
</dbReference>
<dbReference type="InterPro" id="IPR036388">
    <property type="entry name" value="WH-like_DNA-bd_sf"/>
</dbReference>
<evidence type="ECO:0000256" key="4">
    <source>
        <dbReference type="ARBA" id="ARBA00023163"/>
    </source>
</evidence>
<dbReference type="InterPro" id="IPR005471">
    <property type="entry name" value="Tscrpt_reg_IclR_N"/>
</dbReference>
<dbReference type="GO" id="GO:0006071">
    <property type="term" value="P:glycerol metabolic process"/>
    <property type="evidence" value="ECO:0007669"/>
    <property type="project" value="UniProtKB-KW"/>
</dbReference>
<reference evidence="9 10" key="1">
    <citation type="submission" date="2016-10" db="EMBL/GenBank/DDBJ databases">
        <authorList>
            <person name="de Groot N.N."/>
        </authorList>
    </citation>
    <scope>NUCLEOTIDE SEQUENCE [LARGE SCALE GENOMIC DNA]</scope>
    <source>
        <strain evidence="9 10">DSM 21800</strain>
    </source>
</reference>
<name>A0A1H2ANS9_9ACTN</name>
<dbReference type="Proteomes" id="UP000199103">
    <property type="component" value="Chromosome I"/>
</dbReference>
<dbReference type="SUPFAM" id="SSF55781">
    <property type="entry name" value="GAF domain-like"/>
    <property type="match status" value="1"/>
</dbReference>
<dbReference type="PROSITE" id="PS51077">
    <property type="entry name" value="HTH_ICLR"/>
    <property type="match status" value="1"/>
</dbReference>
<dbReference type="SMART" id="SM00346">
    <property type="entry name" value="HTH_ICLR"/>
    <property type="match status" value="1"/>
</dbReference>
<dbReference type="RefSeq" id="WP_091531334.1">
    <property type="nucleotide sequence ID" value="NZ_LT629772.1"/>
</dbReference>
<keyword evidence="4" id="KW-0804">Transcription</keyword>
<keyword evidence="1" id="KW-0319">Glycerol metabolism</keyword>
<dbReference type="GO" id="GO:0003677">
    <property type="term" value="F:DNA binding"/>
    <property type="evidence" value="ECO:0007669"/>
    <property type="project" value="UniProtKB-KW"/>
</dbReference>
<dbReference type="SUPFAM" id="SSF46785">
    <property type="entry name" value="Winged helix' DNA-binding domain"/>
    <property type="match status" value="1"/>
</dbReference>
<gene>
    <name evidence="9" type="ORF">SAMN04489812_6097</name>
</gene>
<evidence type="ECO:0000313" key="10">
    <source>
        <dbReference type="Proteomes" id="UP000199103"/>
    </source>
</evidence>
<evidence type="ECO:0000256" key="6">
    <source>
        <dbReference type="ARBA" id="ARBA00070406"/>
    </source>
</evidence>
<feature type="domain" description="IclR-ED" evidence="8">
    <location>
        <begin position="68"/>
        <end position="250"/>
    </location>
</feature>
<keyword evidence="10" id="KW-1185">Reference proteome</keyword>
<dbReference type="FunFam" id="1.10.10.10:FF:000056">
    <property type="entry name" value="IclR family transcriptional regulator"/>
    <property type="match status" value="1"/>
</dbReference>
<dbReference type="Pfam" id="PF01614">
    <property type="entry name" value="IclR_C"/>
    <property type="match status" value="1"/>
</dbReference>
<dbReference type="GO" id="GO:0003700">
    <property type="term" value="F:DNA-binding transcription factor activity"/>
    <property type="evidence" value="ECO:0007669"/>
    <property type="project" value="TreeGrafter"/>
</dbReference>
<dbReference type="PANTHER" id="PTHR30136">
    <property type="entry name" value="HELIX-TURN-HELIX TRANSCRIPTIONAL REGULATOR, ICLR FAMILY"/>
    <property type="match status" value="1"/>
</dbReference>
<dbReference type="Gene3D" id="1.10.10.10">
    <property type="entry name" value="Winged helix-like DNA-binding domain superfamily/Winged helix DNA-binding domain"/>
    <property type="match status" value="1"/>
</dbReference>
<accession>A0A1H2ANS9</accession>
<dbReference type="InterPro" id="IPR036390">
    <property type="entry name" value="WH_DNA-bd_sf"/>
</dbReference>
<evidence type="ECO:0000256" key="1">
    <source>
        <dbReference type="ARBA" id="ARBA00022798"/>
    </source>
</evidence>
<evidence type="ECO:0000259" key="7">
    <source>
        <dbReference type="PROSITE" id="PS51077"/>
    </source>
</evidence>
<evidence type="ECO:0000313" key="9">
    <source>
        <dbReference type="EMBL" id="SDT47600.1"/>
    </source>
</evidence>
<proteinExistence type="predicted"/>
<organism evidence="9 10">
    <name type="scientific">Microlunatus soli</name>
    <dbReference type="NCBI Taxonomy" id="630515"/>
    <lineage>
        <taxon>Bacteria</taxon>
        <taxon>Bacillati</taxon>
        <taxon>Actinomycetota</taxon>
        <taxon>Actinomycetes</taxon>
        <taxon>Propionibacteriales</taxon>
        <taxon>Propionibacteriaceae</taxon>
        <taxon>Microlunatus</taxon>
    </lineage>
</organism>
<evidence type="ECO:0000256" key="3">
    <source>
        <dbReference type="ARBA" id="ARBA00023125"/>
    </source>
</evidence>
<evidence type="ECO:0000259" key="8">
    <source>
        <dbReference type="PROSITE" id="PS51078"/>
    </source>
</evidence>
<keyword evidence="2" id="KW-0805">Transcription regulation</keyword>
<protein>
    <recommendedName>
        <fullName evidence="6">Glycerol operon regulatory protein</fullName>
    </recommendedName>
</protein>